<organism evidence="1 2">
    <name type="scientific">Artomyces pyxidatus</name>
    <dbReference type="NCBI Taxonomy" id="48021"/>
    <lineage>
        <taxon>Eukaryota</taxon>
        <taxon>Fungi</taxon>
        <taxon>Dikarya</taxon>
        <taxon>Basidiomycota</taxon>
        <taxon>Agaricomycotina</taxon>
        <taxon>Agaricomycetes</taxon>
        <taxon>Russulales</taxon>
        <taxon>Auriscalpiaceae</taxon>
        <taxon>Artomyces</taxon>
    </lineage>
</organism>
<comment type="caution">
    <text evidence="1">The sequence shown here is derived from an EMBL/GenBank/DDBJ whole genome shotgun (WGS) entry which is preliminary data.</text>
</comment>
<reference evidence="1" key="2">
    <citation type="journal article" date="2022" name="New Phytol.">
        <title>Evolutionary transition to the ectomycorrhizal habit in the genomes of a hyperdiverse lineage of mushroom-forming fungi.</title>
        <authorList>
            <person name="Looney B."/>
            <person name="Miyauchi S."/>
            <person name="Morin E."/>
            <person name="Drula E."/>
            <person name="Courty P.E."/>
            <person name="Kohler A."/>
            <person name="Kuo A."/>
            <person name="LaButti K."/>
            <person name="Pangilinan J."/>
            <person name="Lipzen A."/>
            <person name="Riley R."/>
            <person name="Andreopoulos W."/>
            <person name="He G."/>
            <person name="Johnson J."/>
            <person name="Nolan M."/>
            <person name="Tritt A."/>
            <person name="Barry K.W."/>
            <person name="Grigoriev I.V."/>
            <person name="Nagy L.G."/>
            <person name="Hibbett D."/>
            <person name="Henrissat B."/>
            <person name="Matheny P.B."/>
            <person name="Labbe J."/>
            <person name="Martin F.M."/>
        </authorList>
    </citation>
    <scope>NUCLEOTIDE SEQUENCE</scope>
    <source>
        <strain evidence="1">HHB10654</strain>
    </source>
</reference>
<keyword evidence="2" id="KW-1185">Reference proteome</keyword>
<dbReference type="Proteomes" id="UP000814140">
    <property type="component" value="Unassembled WGS sequence"/>
</dbReference>
<gene>
    <name evidence="1" type="ORF">BV25DRAFT_1902184</name>
</gene>
<reference evidence="1" key="1">
    <citation type="submission" date="2021-03" db="EMBL/GenBank/DDBJ databases">
        <authorList>
            <consortium name="DOE Joint Genome Institute"/>
            <person name="Ahrendt S."/>
            <person name="Looney B.P."/>
            <person name="Miyauchi S."/>
            <person name="Morin E."/>
            <person name="Drula E."/>
            <person name="Courty P.E."/>
            <person name="Chicoki N."/>
            <person name="Fauchery L."/>
            <person name="Kohler A."/>
            <person name="Kuo A."/>
            <person name="Labutti K."/>
            <person name="Pangilinan J."/>
            <person name="Lipzen A."/>
            <person name="Riley R."/>
            <person name="Andreopoulos W."/>
            <person name="He G."/>
            <person name="Johnson J."/>
            <person name="Barry K.W."/>
            <person name="Grigoriev I.V."/>
            <person name="Nagy L."/>
            <person name="Hibbett D."/>
            <person name="Henrissat B."/>
            <person name="Matheny P.B."/>
            <person name="Labbe J."/>
            <person name="Martin F."/>
        </authorList>
    </citation>
    <scope>NUCLEOTIDE SEQUENCE</scope>
    <source>
        <strain evidence="1">HHB10654</strain>
    </source>
</reference>
<sequence>MHSRFSAPADSKISKSNDRINFHVVASGYRYRTSSNTAQVNRLSKGNLSHSKQIEWQDEEDKRVRDALEGAVIILSFGSSSPEAIISGLSAASKRTLDSVSGAGPTRPDSDIPIENEFGDEWNNVPMDTEIELSAEGGEHELLQEFARRPSSRPKNTENTWSQRIIKQEARWQDQLPTLVLAYLQHRHNPLPVDDSGAAASPFSLASFNVYECSTTKTFHQISGLMYTNATLLHQGYLGSAPSSVNMVISVRSLELYRQLRLRQPHLSVQAFLRAVCDMHNILHAIDAELDDETELEVVTIGAVDGGQSLKRVRLREGLEADPRTFNSSYYISETDVDRFKLDVKARAPKKKKEATHARWKAAMSDSHKRVWAIYWETGIFVAACRHGMIWWICDMVESGELAKYPLAIVDKVLRTFGNRIGIGYNIGCSFTATLAKSSLSDRAKLQSLRFVVNAFHGYAHNRFCFGIEDIETCECIFSAFNGLAATSRHATAFHRHQSIDGYAQQWDEDKYQELGVFLLNNYKQIQDILDESPCAIVALQSGKTADDTMYHQHLESERKYLAAHKTKEPEEDKYAVALKTFDDVIGFCEDPTKQAFSARLAVAKTHTHENLEQLCQMVQNIEKTRGVTNRWTPSTDGWKRAVEYLATRDYQKVLNKLEGLVVQHLFELAKMGLSGTGYKMRTHISKSLKTRCRAIQNALRKYNEAAKAIGRTGLEWSQVSTYGSLAEFELLRECREDIRQHPWADSSNRQARIHTLKIKRAEEERDRLNNEIQRLITSMRDEEEDLRFHITRLQPTSSLLAAELACILARRLRLHHIHHARLQKIFALPAFTGRREPGTHTGRSHIVHIDASQTTSSQSVTRDDEWESAAGNEAPDEDDAAADEFERLADYLDSMPSLPEELWYNITREHISEWLKLEPAARHGKISAAETARVIHGWAQVHGSTSAQTDGFLPGFIRETEDRKATRERCFCMMRDDVTALEHVCGVGIVAFHIHGEIAPAEGQKKVTVAMVKSNGNFHASPTLHANPEMQHALLEVEHLLRQIIAPAYPFIGYELFLFHSNQITHLFHLTAGSQSKCLAFLPWSQQLLQSLQCPDAVVEQIVGMCEEIARVQWVEVLMEMDKDVLNEGTAHALAFLLRATTHGRSIDRVAEDVQLGGQVLRTRRKPGINNAWAHCSARVADGDWTLDDPEKQELCKIVAEGHDIGYRNLSQEKQEALLSALSSHRDKKDTGAVRRQMMQLQDVNNTFEQIKCELTNVHQRCSIEFILFAMKNQDRHHSKPFIIMSEHGTDFISKVLKLQVVNVVSQFQLFSLSGGGGDGVLAVVEQQARKDDLTLRDSRKNTIHDTLVGQLHELTGKTGLRLEWSRWDKLLTVPYGVTSPCGVILMAPDCCHKLSFNGTGKLPHEQDSDTF</sequence>
<proteinExistence type="predicted"/>
<dbReference type="EMBL" id="MU277236">
    <property type="protein sequence ID" value="KAI0058312.1"/>
    <property type="molecule type" value="Genomic_DNA"/>
</dbReference>
<protein>
    <submittedName>
        <fullName evidence="1">Uncharacterized protein</fullName>
    </submittedName>
</protein>
<evidence type="ECO:0000313" key="1">
    <source>
        <dbReference type="EMBL" id="KAI0058312.1"/>
    </source>
</evidence>
<name>A0ACB8SPZ3_9AGAM</name>
<evidence type="ECO:0000313" key="2">
    <source>
        <dbReference type="Proteomes" id="UP000814140"/>
    </source>
</evidence>
<accession>A0ACB8SPZ3</accession>